<sequence>MKAMDKWWLGTMLALLPLGPVHASTTLLSVCSAPPAVSEPNGQRALYASRGEEIWLTWSEHGDLPLGCHGLALPVPAESIRWVGPAERPADVDLPRELTLQGDMAASDVNVSEVIWHLAEPPADSAPAQDVPLQHPQSPDEDASAPRSAWIWSPEAWQSAADSLWALAEREHLDTLYLTLPVSADGELETPSAVSEFVSEASRRGIGIWPVIGDPRDVLSESLPALLNRVAAYRDYNRSVPPQARLDGLQLDIEPYLLAGFALGGDHWRERYIATIREAHATLDGEMPLDLVVPVWWGTHPAWGKRWLDALPDGKLSITVMNYRTDRDALRRGARPFLAWGSEHGVPIRMALESGPLPDETRLTFSSQAASAEGDKGQLWLFEQLSPPLLVLLDEPHAGLPGTPFVQVRESTFAGANLTFDGDQARLNAVANALTHEWQQQWPSFDGIAVHGLDAVYW</sequence>
<feature type="signal peptide" evidence="2">
    <location>
        <begin position="1"/>
        <end position="23"/>
    </location>
</feature>
<keyword evidence="4" id="KW-1185">Reference proteome</keyword>
<dbReference type="STRING" id="48727.SAMN05192555_102404"/>
<reference evidence="4" key="1">
    <citation type="submission" date="2016-10" db="EMBL/GenBank/DDBJ databases">
        <authorList>
            <person name="Varghese N."/>
            <person name="Submissions S."/>
        </authorList>
    </citation>
    <scope>NUCLEOTIDE SEQUENCE [LARGE SCALE GENOMIC DNA]</scope>
    <source>
        <strain evidence="4">AAP</strain>
    </source>
</reference>
<dbReference type="AlphaFoldDB" id="A0A1G9HA93"/>
<proteinExistence type="predicted"/>
<evidence type="ECO:0000256" key="1">
    <source>
        <dbReference type="SAM" id="MobiDB-lite"/>
    </source>
</evidence>
<organism evidence="3 4">
    <name type="scientific">Franzmannia pantelleriensis</name>
    <dbReference type="NCBI Taxonomy" id="48727"/>
    <lineage>
        <taxon>Bacteria</taxon>
        <taxon>Pseudomonadati</taxon>
        <taxon>Pseudomonadota</taxon>
        <taxon>Gammaproteobacteria</taxon>
        <taxon>Oceanospirillales</taxon>
        <taxon>Halomonadaceae</taxon>
        <taxon>Franzmannia</taxon>
    </lineage>
</organism>
<evidence type="ECO:0000256" key="2">
    <source>
        <dbReference type="SAM" id="SignalP"/>
    </source>
</evidence>
<keyword evidence="2" id="KW-0732">Signal</keyword>
<evidence type="ECO:0000313" key="4">
    <source>
        <dbReference type="Proteomes" id="UP000199107"/>
    </source>
</evidence>
<evidence type="ECO:0000313" key="3">
    <source>
        <dbReference type="EMBL" id="SDL09918.1"/>
    </source>
</evidence>
<accession>A0A1G9HA93</accession>
<dbReference type="EMBL" id="FNGH01000002">
    <property type="protein sequence ID" value="SDL09918.1"/>
    <property type="molecule type" value="Genomic_DNA"/>
</dbReference>
<feature type="chain" id="PRO_5011781716" evidence="2">
    <location>
        <begin position="24"/>
        <end position="458"/>
    </location>
</feature>
<dbReference type="Proteomes" id="UP000199107">
    <property type="component" value="Unassembled WGS sequence"/>
</dbReference>
<protein>
    <submittedName>
        <fullName evidence="3">Uncharacterized protein</fullName>
    </submittedName>
</protein>
<name>A0A1G9HA93_9GAMM</name>
<gene>
    <name evidence="3" type="ORF">SAMN05192555_102404</name>
</gene>
<feature type="region of interest" description="Disordered" evidence="1">
    <location>
        <begin position="123"/>
        <end position="146"/>
    </location>
</feature>